<keyword evidence="3" id="KW-1185">Reference proteome</keyword>
<organism evidence="2 3">
    <name type="scientific">Cylindrodendrum hubeiense</name>
    <dbReference type="NCBI Taxonomy" id="595255"/>
    <lineage>
        <taxon>Eukaryota</taxon>
        <taxon>Fungi</taxon>
        <taxon>Dikarya</taxon>
        <taxon>Ascomycota</taxon>
        <taxon>Pezizomycotina</taxon>
        <taxon>Sordariomycetes</taxon>
        <taxon>Hypocreomycetidae</taxon>
        <taxon>Hypocreales</taxon>
        <taxon>Nectriaceae</taxon>
        <taxon>Cylindrodendrum</taxon>
    </lineage>
</organism>
<reference evidence="2" key="1">
    <citation type="submission" date="2020-03" db="EMBL/GenBank/DDBJ databases">
        <title>Draft Genome Sequence of Cylindrodendrum hubeiense.</title>
        <authorList>
            <person name="Buettner E."/>
            <person name="Kellner H."/>
        </authorList>
    </citation>
    <scope>NUCLEOTIDE SEQUENCE</scope>
    <source>
        <strain evidence="2">IHI 201604</strain>
    </source>
</reference>
<feature type="chain" id="PRO_5040245038" evidence="1">
    <location>
        <begin position="21"/>
        <end position="156"/>
    </location>
</feature>
<evidence type="ECO:0000256" key="1">
    <source>
        <dbReference type="SAM" id="SignalP"/>
    </source>
</evidence>
<evidence type="ECO:0000313" key="3">
    <source>
        <dbReference type="Proteomes" id="UP000722485"/>
    </source>
</evidence>
<keyword evidence="1" id="KW-0732">Signal</keyword>
<feature type="signal peptide" evidence="1">
    <location>
        <begin position="1"/>
        <end position="20"/>
    </location>
</feature>
<proteinExistence type="predicted"/>
<gene>
    <name evidence="2" type="ORF">G7Z17_g1566</name>
</gene>
<name>A0A9P5HJH5_9HYPO</name>
<accession>A0A9P5HJH5</accession>
<sequence length="156" mass="17359">MYTPVSLILSVGLLASNILAAPVPEPDTNGKCRVHIKQSATNWIDWVEIFSTDGGSIGNSWGDPRYPEGARASDNMDITLKGKDDLITFGGHNDALGRNWEWDLYFYYRGQRYGTKEGNCNVGGWDDAKGAEKELRLTAPSLFASIHRDMDCYFTC</sequence>
<dbReference type="EMBL" id="JAANBB010000013">
    <property type="protein sequence ID" value="KAF7556315.1"/>
    <property type="molecule type" value="Genomic_DNA"/>
</dbReference>
<comment type="caution">
    <text evidence="2">The sequence shown here is derived from an EMBL/GenBank/DDBJ whole genome shotgun (WGS) entry which is preliminary data.</text>
</comment>
<dbReference type="Proteomes" id="UP000722485">
    <property type="component" value="Unassembled WGS sequence"/>
</dbReference>
<protein>
    <submittedName>
        <fullName evidence="2">Uncharacterized protein</fullName>
    </submittedName>
</protein>
<dbReference type="AlphaFoldDB" id="A0A9P5HJH5"/>
<evidence type="ECO:0000313" key="2">
    <source>
        <dbReference type="EMBL" id="KAF7556315.1"/>
    </source>
</evidence>